<keyword evidence="4" id="KW-1185">Reference proteome</keyword>
<dbReference type="InterPro" id="IPR048376">
    <property type="entry name" value="YqiJ_N"/>
</dbReference>
<evidence type="ECO:0000256" key="1">
    <source>
        <dbReference type="SAM" id="Phobius"/>
    </source>
</evidence>
<gene>
    <name evidence="3" type="ORF">NIES267_69300</name>
</gene>
<evidence type="ECO:0000313" key="4">
    <source>
        <dbReference type="Proteomes" id="UP000218418"/>
    </source>
</evidence>
<dbReference type="OrthoDB" id="484348at2"/>
<accession>A0A1Z4M213</accession>
<feature type="transmembrane region" description="Helical" evidence="1">
    <location>
        <begin position="6"/>
        <end position="26"/>
    </location>
</feature>
<keyword evidence="1" id="KW-0472">Membrane</keyword>
<dbReference type="AlphaFoldDB" id="A0A1Z4M213"/>
<dbReference type="Pfam" id="PF21001">
    <property type="entry name" value="YqiJ_N"/>
    <property type="match status" value="1"/>
</dbReference>
<feature type="domain" description="Inner membrane protein YqiJ N-terminal" evidence="2">
    <location>
        <begin position="32"/>
        <end position="92"/>
    </location>
</feature>
<evidence type="ECO:0000259" key="2">
    <source>
        <dbReference type="Pfam" id="PF21001"/>
    </source>
</evidence>
<evidence type="ECO:0000313" key="3">
    <source>
        <dbReference type="EMBL" id="BAY87408.1"/>
    </source>
</evidence>
<organism evidence="3 4">
    <name type="scientific">Calothrix parasitica NIES-267</name>
    <dbReference type="NCBI Taxonomy" id="1973488"/>
    <lineage>
        <taxon>Bacteria</taxon>
        <taxon>Bacillati</taxon>
        <taxon>Cyanobacteriota</taxon>
        <taxon>Cyanophyceae</taxon>
        <taxon>Nostocales</taxon>
        <taxon>Calotrichaceae</taxon>
        <taxon>Calothrix</taxon>
    </lineage>
</organism>
<protein>
    <recommendedName>
        <fullName evidence="2">Inner membrane protein YqiJ N-terminal domain-containing protein</fullName>
    </recommendedName>
</protein>
<feature type="transmembrane region" description="Helical" evidence="1">
    <location>
        <begin position="97"/>
        <end position="117"/>
    </location>
</feature>
<feature type="transmembrane region" description="Helical" evidence="1">
    <location>
        <begin position="63"/>
        <end position="85"/>
    </location>
</feature>
<reference evidence="3 4" key="1">
    <citation type="submission" date="2017-06" db="EMBL/GenBank/DDBJ databases">
        <title>Genome sequencing of cyanobaciteial culture collection at National Institute for Environmental Studies (NIES).</title>
        <authorList>
            <person name="Hirose Y."/>
            <person name="Shimura Y."/>
            <person name="Fujisawa T."/>
            <person name="Nakamura Y."/>
            <person name="Kawachi M."/>
        </authorList>
    </citation>
    <scope>NUCLEOTIDE SEQUENCE [LARGE SCALE GENOMIC DNA]</scope>
    <source>
        <strain evidence="3 4">NIES-267</strain>
    </source>
</reference>
<keyword evidence="1" id="KW-0812">Transmembrane</keyword>
<proteinExistence type="predicted"/>
<dbReference type="EMBL" id="AP018227">
    <property type="protein sequence ID" value="BAY87408.1"/>
    <property type="molecule type" value="Genomic_DNA"/>
</dbReference>
<sequence>MLFHPANLPYWIFLGMGVLLFLFVIVSGGGDDDVDIDTDVGTDGDFDFNGLFLGWIGIGKAPLILLLAINLSLWGLFGWMFNVWLGGILNQVPSGGWNFIVLILSMFLSLFTGGLIARPVGRIFAEFGEDTSSDRLIGRNGTVSSATIPLEKQGRIGQVDVIDKSGNLVTINATVPEWGTVIPRHGETVIVIDRTVDVYFAIASNSPDENHWLRVTNKK</sequence>
<name>A0A1Z4M213_9CYAN</name>
<keyword evidence="1" id="KW-1133">Transmembrane helix</keyword>
<dbReference type="Proteomes" id="UP000218418">
    <property type="component" value="Chromosome"/>
</dbReference>